<dbReference type="AlphaFoldDB" id="A0A3P9PSZ4"/>
<feature type="region of interest" description="Disordered" evidence="1">
    <location>
        <begin position="55"/>
        <end position="77"/>
    </location>
</feature>
<dbReference type="InterPro" id="IPR029063">
    <property type="entry name" value="SAM-dependent_MTases_sf"/>
</dbReference>
<proteinExistence type="predicted"/>
<evidence type="ECO:0000313" key="4">
    <source>
        <dbReference type="Proteomes" id="UP000242638"/>
    </source>
</evidence>
<dbReference type="SUPFAM" id="SSF53335">
    <property type="entry name" value="S-adenosyl-L-methionine-dependent methyltransferases"/>
    <property type="match status" value="1"/>
</dbReference>
<keyword evidence="4" id="KW-1185">Reference proteome</keyword>
<dbReference type="Bgee" id="ENSPREG00000016820">
    <property type="expression patterns" value="Expressed in caudal fin and 1 other cell type or tissue"/>
</dbReference>
<reference evidence="3" key="3">
    <citation type="submission" date="2025-09" db="UniProtKB">
        <authorList>
            <consortium name="Ensembl"/>
        </authorList>
    </citation>
    <scope>IDENTIFICATION</scope>
    <source>
        <strain evidence="3">Guanapo</strain>
    </source>
</reference>
<dbReference type="PANTHER" id="PTHR43591:SF101">
    <property type="entry name" value="METHYLTRANSFERASE-LIKE PROTEIN 27"/>
    <property type="match status" value="1"/>
</dbReference>
<reference evidence="3" key="2">
    <citation type="submission" date="2025-08" db="UniProtKB">
        <authorList>
            <consortium name="Ensembl"/>
        </authorList>
    </citation>
    <scope>IDENTIFICATION</scope>
    <source>
        <strain evidence="3">Guanapo</strain>
    </source>
</reference>
<dbReference type="Proteomes" id="UP000242638">
    <property type="component" value="Unassembled WGS sequence"/>
</dbReference>
<dbReference type="CDD" id="cd02440">
    <property type="entry name" value="AdoMet_MTases"/>
    <property type="match status" value="1"/>
</dbReference>
<evidence type="ECO:0000256" key="1">
    <source>
        <dbReference type="SAM" id="MobiDB-lite"/>
    </source>
</evidence>
<sequence length="358" mass="39448">TPACGGFGHKPDGFLDVVLLWTPERSRNFELDPFSAAFPPHQRQRISRRRHVGACFGKPKESSQTEPGPEGSEDYIGENPAAFWTRARTARSSPTSQSGTRRCHLSSAPFVTDGLLCRRTETRKNPPDAPEGKAKTGERPQRCCADFTPEQLKPADIWRLKDFVDTLEYRAPHRLIDLLVANFSGDRGTVRVLDVACGTGLVAKLMFKLGFRNFVGVDCSERMLEEAAKTKLYQELQPALLGTEPLPAPTGTFDLVILAGGLGVGFAPVSVIRELCDAAKPGGLICLARGNHTSSAEKEFGTNLEGELQLLEDGGLWRRVAVQQVERYMLDPQVEASRRDEGPVYITGSLYLYQKTRS</sequence>
<dbReference type="Ensembl" id="ENSPRET00000025153.1">
    <property type="protein sequence ID" value="ENSPREP00000024905.1"/>
    <property type="gene ID" value="ENSPREG00000016820.1"/>
</dbReference>
<protein>
    <recommendedName>
        <fullName evidence="2">Methyltransferase domain-containing protein</fullName>
    </recommendedName>
</protein>
<evidence type="ECO:0000313" key="3">
    <source>
        <dbReference type="Ensembl" id="ENSPREP00000024905.1"/>
    </source>
</evidence>
<dbReference type="PANTHER" id="PTHR43591">
    <property type="entry name" value="METHYLTRANSFERASE"/>
    <property type="match status" value="1"/>
</dbReference>
<accession>A0A3P9PSZ4</accession>
<feature type="region of interest" description="Disordered" evidence="1">
    <location>
        <begin position="116"/>
        <end position="140"/>
    </location>
</feature>
<organism evidence="3 4">
    <name type="scientific">Poecilia reticulata</name>
    <name type="common">Guppy</name>
    <name type="synonym">Acanthophacelus reticulatus</name>
    <dbReference type="NCBI Taxonomy" id="8081"/>
    <lineage>
        <taxon>Eukaryota</taxon>
        <taxon>Metazoa</taxon>
        <taxon>Chordata</taxon>
        <taxon>Craniata</taxon>
        <taxon>Vertebrata</taxon>
        <taxon>Euteleostomi</taxon>
        <taxon>Actinopterygii</taxon>
        <taxon>Neopterygii</taxon>
        <taxon>Teleostei</taxon>
        <taxon>Neoteleostei</taxon>
        <taxon>Acanthomorphata</taxon>
        <taxon>Ovalentaria</taxon>
        <taxon>Atherinomorphae</taxon>
        <taxon>Cyprinodontiformes</taxon>
        <taxon>Poeciliidae</taxon>
        <taxon>Poeciliinae</taxon>
        <taxon>Poecilia</taxon>
    </lineage>
</organism>
<dbReference type="InterPro" id="IPR041698">
    <property type="entry name" value="Methyltransf_25"/>
</dbReference>
<name>A0A3P9PSZ4_POERE</name>
<feature type="domain" description="Methyltransferase" evidence="2">
    <location>
        <begin position="192"/>
        <end position="283"/>
    </location>
</feature>
<dbReference type="Gene3D" id="3.40.50.150">
    <property type="entry name" value="Vaccinia Virus protein VP39"/>
    <property type="match status" value="1"/>
</dbReference>
<reference evidence="4" key="1">
    <citation type="submission" date="2013-11" db="EMBL/GenBank/DDBJ databases">
        <title>The genomic landscape of the Guanapo guppy.</title>
        <authorList>
            <person name="Kuenstner A."/>
            <person name="Dreyer C."/>
        </authorList>
    </citation>
    <scope>NUCLEOTIDE SEQUENCE</scope>
    <source>
        <strain evidence="4">Guanapo</strain>
    </source>
</reference>
<dbReference type="GeneTree" id="ENSGT00530000063975"/>
<dbReference type="STRING" id="8081.ENSPREP00000024905"/>
<evidence type="ECO:0000259" key="2">
    <source>
        <dbReference type="Pfam" id="PF13649"/>
    </source>
</evidence>
<dbReference type="Pfam" id="PF13649">
    <property type="entry name" value="Methyltransf_25"/>
    <property type="match status" value="1"/>
</dbReference>